<organism evidence="2 3">
    <name type="scientific">Drosophila navojoa</name>
    <name type="common">Fruit fly</name>
    <dbReference type="NCBI Taxonomy" id="7232"/>
    <lineage>
        <taxon>Eukaryota</taxon>
        <taxon>Metazoa</taxon>
        <taxon>Ecdysozoa</taxon>
        <taxon>Arthropoda</taxon>
        <taxon>Hexapoda</taxon>
        <taxon>Insecta</taxon>
        <taxon>Pterygota</taxon>
        <taxon>Neoptera</taxon>
        <taxon>Endopterygota</taxon>
        <taxon>Diptera</taxon>
        <taxon>Brachycera</taxon>
        <taxon>Muscomorpha</taxon>
        <taxon>Ephydroidea</taxon>
        <taxon>Drosophilidae</taxon>
        <taxon>Drosophila</taxon>
    </lineage>
</organism>
<sequence>MLICHTTYYNAYPLPRVHHILDQLREARYISSLDLKDGYWQIPMENTSRPLTAITVPGKGLFQWKVIYLDDIIVIGRTRQEHMDNLREVFRRLRAANSKININKCDFFKELKYLGHKVTEDGICTDPDFAATVHPINALLEKGTKWEWMDGQLTESPVLACSDFSKPLCL</sequence>
<feature type="domain" description="Reverse transcriptase" evidence="1">
    <location>
        <begin position="17"/>
        <end position="65"/>
    </location>
</feature>
<comment type="caution">
    <text evidence="2">The sequence shown here is derived from an EMBL/GenBank/DDBJ whole genome shotgun (WGS) entry which is preliminary data.</text>
</comment>
<proteinExistence type="predicted"/>
<dbReference type="FunFam" id="3.30.70.270:FF:000003">
    <property type="entry name" value="Transposon Ty3-G Gag-Pol polyprotein"/>
    <property type="match status" value="1"/>
</dbReference>
<evidence type="ECO:0000313" key="3">
    <source>
        <dbReference type="Proteomes" id="UP000295192"/>
    </source>
</evidence>
<evidence type="ECO:0000313" key="2">
    <source>
        <dbReference type="EMBL" id="TDG38200.1"/>
    </source>
</evidence>
<protein>
    <recommendedName>
        <fullName evidence="1">Reverse transcriptase domain-containing protein</fullName>
    </recommendedName>
</protein>
<dbReference type="CDD" id="cd01647">
    <property type="entry name" value="RT_LTR"/>
    <property type="match status" value="1"/>
</dbReference>
<dbReference type="AlphaFoldDB" id="A0A484AQH9"/>
<dbReference type="PANTHER" id="PTHR33064:SF37">
    <property type="entry name" value="RIBONUCLEASE H"/>
    <property type="match status" value="1"/>
</dbReference>
<dbReference type="STRING" id="7232.A0A484AQH9"/>
<dbReference type="InterPro" id="IPR043128">
    <property type="entry name" value="Rev_trsase/Diguanyl_cyclase"/>
</dbReference>
<feature type="domain" description="Reverse transcriptase" evidence="1">
    <location>
        <begin position="66"/>
        <end position="118"/>
    </location>
</feature>
<accession>A0A484AQH9</accession>
<dbReference type="SUPFAM" id="SSF56672">
    <property type="entry name" value="DNA/RNA polymerases"/>
    <property type="match status" value="1"/>
</dbReference>
<dbReference type="Proteomes" id="UP000295192">
    <property type="component" value="Unassembled WGS sequence"/>
</dbReference>
<evidence type="ECO:0000259" key="1">
    <source>
        <dbReference type="Pfam" id="PF00078"/>
    </source>
</evidence>
<dbReference type="InterPro" id="IPR051320">
    <property type="entry name" value="Viral_Replic_Matur_Polypro"/>
</dbReference>
<reference evidence="2 3" key="1">
    <citation type="journal article" date="2019" name="J. Hered.">
        <title>An Improved Genome Assembly for Drosophila navojoa, the Basal Species in the mojavensis Cluster.</title>
        <authorList>
            <person name="Vanderlinde T."/>
            <person name="Dupim E.G."/>
            <person name="Nazario-Yepiz N.O."/>
            <person name="Carvalho A.B."/>
        </authorList>
    </citation>
    <scope>NUCLEOTIDE SEQUENCE [LARGE SCALE GENOMIC DNA]</scope>
    <source>
        <strain evidence="2">Navoj_Jal97</strain>
        <tissue evidence="2">Whole organism</tissue>
    </source>
</reference>
<dbReference type="PANTHER" id="PTHR33064">
    <property type="entry name" value="POL PROTEIN"/>
    <property type="match status" value="1"/>
</dbReference>
<dbReference type="EMBL" id="LSRL02008397">
    <property type="protein sequence ID" value="TDG38200.1"/>
    <property type="molecule type" value="Genomic_DNA"/>
</dbReference>
<gene>
    <name evidence="2" type="ORF">AWZ03_015378</name>
</gene>
<dbReference type="Pfam" id="PF00078">
    <property type="entry name" value="RVT_1"/>
    <property type="match status" value="2"/>
</dbReference>
<dbReference type="InterPro" id="IPR043502">
    <property type="entry name" value="DNA/RNA_pol_sf"/>
</dbReference>
<dbReference type="InterPro" id="IPR000477">
    <property type="entry name" value="RT_dom"/>
</dbReference>
<dbReference type="Gene3D" id="3.30.70.270">
    <property type="match status" value="1"/>
</dbReference>
<name>A0A484AQH9_DRONA</name>
<keyword evidence="3" id="KW-1185">Reference proteome</keyword>
<dbReference type="GO" id="GO:0071897">
    <property type="term" value="P:DNA biosynthetic process"/>
    <property type="evidence" value="ECO:0007669"/>
    <property type="project" value="UniProtKB-ARBA"/>
</dbReference>